<dbReference type="NCBIfam" id="TIGR01733">
    <property type="entry name" value="AA-adenyl-dom"/>
    <property type="match status" value="1"/>
</dbReference>
<evidence type="ECO:0000256" key="1">
    <source>
        <dbReference type="ARBA" id="ARBA00004924"/>
    </source>
</evidence>
<dbReference type="InterPro" id="IPR045851">
    <property type="entry name" value="AMP-bd_C_sf"/>
</dbReference>
<dbReference type="AlphaFoldDB" id="A0A6M0RI06"/>
<dbReference type="FunFam" id="3.40.50.980:FF:000001">
    <property type="entry name" value="Non-ribosomal peptide synthetase"/>
    <property type="match status" value="1"/>
</dbReference>
<protein>
    <submittedName>
        <fullName evidence="5">Amino acid adenylation domain-containing protein</fullName>
    </submittedName>
</protein>
<dbReference type="Pfam" id="PF13193">
    <property type="entry name" value="AMP-binding_C"/>
    <property type="match status" value="1"/>
</dbReference>
<keyword evidence="6" id="KW-1185">Reference proteome</keyword>
<accession>A0A6M0RI06</accession>
<organism evidence="5 6">
    <name type="scientific">Adonisia turfae CCMR0081</name>
    <dbReference type="NCBI Taxonomy" id="2292702"/>
    <lineage>
        <taxon>Bacteria</taxon>
        <taxon>Bacillati</taxon>
        <taxon>Cyanobacteriota</taxon>
        <taxon>Adonisia</taxon>
        <taxon>Adonisia turfae</taxon>
    </lineage>
</organism>
<dbReference type="FunFam" id="3.40.50.12780:FF:000012">
    <property type="entry name" value="Non-ribosomal peptide synthetase"/>
    <property type="match status" value="1"/>
</dbReference>
<dbReference type="InterPro" id="IPR010071">
    <property type="entry name" value="AA_adenyl_dom"/>
</dbReference>
<comment type="caution">
    <text evidence="5">The sequence shown here is derived from an EMBL/GenBank/DDBJ whole genome shotgun (WGS) entry which is preliminary data.</text>
</comment>
<dbReference type="SUPFAM" id="SSF56801">
    <property type="entry name" value="Acetyl-CoA synthetase-like"/>
    <property type="match status" value="1"/>
</dbReference>
<evidence type="ECO:0000313" key="6">
    <source>
        <dbReference type="Proteomes" id="UP000481033"/>
    </source>
</evidence>
<dbReference type="EMBL" id="QXHD01000004">
    <property type="protein sequence ID" value="NEZ55854.1"/>
    <property type="molecule type" value="Genomic_DNA"/>
</dbReference>
<sequence length="801" mass="90517">MSMNSPSVLVSLYQENDYQGLKSDNQWLDLWQHRIEALPLAPELPLSRNLDKLNPKLIQYSHQVDSATWLRLREQTVQSGLMPSEIVLASYVEVLTAWSKNSHFTINVVEQSAPGIGAKAEFGLAANQFKPGNNSFTLLEINHSASDSFGNKARHIATRLRDNPKHRSEVQFQQLTSLSENSLEKLKSILATSFFIEPTEIKKDVATKNDIAIPAVTVPAHLECRYREENNTLTISLNVDEGLFPPGMAKDMLVSLCHLLQRLAYEEDIWHANTLQMIPCTQLEQRDTVNETSTSLSEETLYSLFVTRVQQQGESIAIVTPKQSFTYEVLYQRISQLGHYLRQLDVRPNHLIAIVMEKGWEQIVAVLGILAAGAAYVPVDPELPPERFQYLLENSGVDIAITQSWLDEKLSWPLSIRRLALDQEHFHQGNYSQLSLIQSPDDLAYVIYTSGSTGLPKGVMVTHRNVVNVVIHTNQLFQVNSRDRVLALTALNHDLSVYDIFGPLVAGGTIVMPDAAAVKFSRHWLDLLIKERVTLWNSVPAMMEMLVNYLDITSEKLPRSLRLAILGGDWLPVSLVNRLKALSPDLSILSIGGPTETTIWNIGYLIRSVNPDWKSIPYGKPMANSKYYILNDNLEDCPVWVPGEMYCAGVQLARGYWRNYEKTAANFINHPRTGERIYRTGDLGCYLPDGNIEFLGRVDFQLKLRGYRIEAGEVEAVLTEYPSIQNAVVTVAETQQHQKYLIAYIILQRGHVFNIEEVRSFLEKKLPSYMVPSDFQVLDVFPLTANGKVDRLMLSQGRITR</sequence>
<dbReference type="PROSITE" id="PS00455">
    <property type="entry name" value="AMP_BINDING"/>
    <property type="match status" value="1"/>
</dbReference>
<dbReference type="CDD" id="cd12114">
    <property type="entry name" value="A_NRPS_TlmIV_like"/>
    <property type="match status" value="1"/>
</dbReference>
<dbReference type="GO" id="GO:0005737">
    <property type="term" value="C:cytoplasm"/>
    <property type="evidence" value="ECO:0007669"/>
    <property type="project" value="TreeGrafter"/>
</dbReference>
<dbReference type="Gene3D" id="2.30.38.10">
    <property type="entry name" value="Luciferase, Domain 3"/>
    <property type="match status" value="1"/>
</dbReference>
<evidence type="ECO:0000259" key="4">
    <source>
        <dbReference type="Pfam" id="PF13193"/>
    </source>
</evidence>
<proteinExistence type="predicted"/>
<feature type="domain" description="AMP-binding enzyme C-terminal" evidence="4">
    <location>
        <begin position="713"/>
        <end position="788"/>
    </location>
</feature>
<dbReference type="Pfam" id="PF00501">
    <property type="entry name" value="AMP-binding"/>
    <property type="match status" value="1"/>
</dbReference>
<dbReference type="InterPro" id="IPR000873">
    <property type="entry name" value="AMP-dep_synth/lig_dom"/>
</dbReference>
<dbReference type="GO" id="GO:0031177">
    <property type="term" value="F:phosphopantetheine binding"/>
    <property type="evidence" value="ECO:0007669"/>
    <property type="project" value="TreeGrafter"/>
</dbReference>
<dbReference type="PRINTS" id="PR00154">
    <property type="entry name" value="AMPBINDING"/>
</dbReference>
<dbReference type="Gene3D" id="3.30.300.30">
    <property type="match status" value="1"/>
</dbReference>
<evidence type="ECO:0000256" key="2">
    <source>
        <dbReference type="ARBA" id="ARBA00022598"/>
    </source>
</evidence>
<reference evidence="5 6" key="1">
    <citation type="journal article" date="2020" name="Microb. Ecol.">
        <title>Ecogenomics of the Marine Benthic Filamentous Cyanobacterium Adonisia.</title>
        <authorList>
            <person name="Walter J.M."/>
            <person name="Coutinho F.H."/>
            <person name="Leomil L."/>
            <person name="Hargreaves P.I."/>
            <person name="Campeao M.E."/>
            <person name="Vieira V.V."/>
            <person name="Silva B.S."/>
            <person name="Fistarol G.O."/>
            <person name="Salomon P.S."/>
            <person name="Sawabe T."/>
            <person name="Mino S."/>
            <person name="Hosokawa M."/>
            <person name="Miyashita H."/>
            <person name="Maruyama F."/>
            <person name="van Verk M.C."/>
            <person name="Dutilh B.E."/>
            <person name="Thompson C.C."/>
            <person name="Thompson F.L."/>
        </authorList>
    </citation>
    <scope>NUCLEOTIDE SEQUENCE [LARGE SCALE GENOMIC DNA]</scope>
    <source>
        <strain evidence="5 6">CCMR0081</strain>
    </source>
</reference>
<dbReference type="PANTHER" id="PTHR45527">
    <property type="entry name" value="NONRIBOSOMAL PEPTIDE SYNTHETASE"/>
    <property type="match status" value="1"/>
</dbReference>
<dbReference type="SUPFAM" id="SSF52777">
    <property type="entry name" value="CoA-dependent acyltransferases"/>
    <property type="match status" value="1"/>
</dbReference>
<dbReference type="GO" id="GO:0016874">
    <property type="term" value="F:ligase activity"/>
    <property type="evidence" value="ECO:0007669"/>
    <property type="project" value="UniProtKB-KW"/>
</dbReference>
<evidence type="ECO:0000259" key="3">
    <source>
        <dbReference type="Pfam" id="PF00501"/>
    </source>
</evidence>
<dbReference type="PANTHER" id="PTHR45527:SF10">
    <property type="entry name" value="PYOCHELIN SYNTHASE PCHF"/>
    <property type="match status" value="1"/>
</dbReference>
<dbReference type="GO" id="GO:0044550">
    <property type="term" value="P:secondary metabolite biosynthetic process"/>
    <property type="evidence" value="ECO:0007669"/>
    <property type="project" value="TreeGrafter"/>
</dbReference>
<evidence type="ECO:0000313" key="5">
    <source>
        <dbReference type="EMBL" id="NEZ55854.1"/>
    </source>
</evidence>
<dbReference type="Gene3D" id="3.30.559.30">
    <property type="entry name" value="Nonribosomal peptide synthetase, condensation domain"/>
    <property type="match status" value="1"/>
</dbReference>
<dbReference type="GO" id="GO:0043041">
    <property type="term" value="P:amino acid activation for nonribosomal peptide biosynthetic process"/>
    <property type="evidence" value="ECO:0007669"/>
    <property type="project" value="TreeGrafter"/>
</dbReference>
<keyword evidence="2" id="KW-0436">Ligase</keyword>
<dbReference type="InterPro" id="IPR020459">
    <property type="entry name" value="AMP-binding"/>
</dbReference>
<comment type="pathway">
    <text evidence="1">Siderophore biosynthesis.</text>
</comment>
<feature type="domain" description="AMP-dependent synthetase/ligase" evidence="3">
    <location>
        <begin position="307"/>
        <end position="657"/>
    </location>
</feature>
<dbReference type="Gene3D" id="3.40.50.980">
    <property type="match status" value="2"/>
</dbReference>
<name>A0A6M0RI06_9CYAN</name>
<dbReference type="Proteomes" id="UP000481033">
    <property type="component" value="Unassembled WGS sequence"/>
</dbReference>
<gene>
    <name evidence="5" type="ORF">DXZ20_09240</name>
</gene>
<dbReference type="InterPro" id="IPR020845">
    <property type="entry name" value="AMP-binding_CS"/>
</dbReference>
<dbReference type="InterPro" id="IPR025110">
    <property type="entry name" value="AMP-bd_C"/>
</dbReference>